<name>A0A645I5G1_9ZZZZ</name>
<sequence length="73" mass="8054">MYHGFARGSEFTTADVEKALKETVPLSATMKTKIEILQNWAKSGHARLATTESENVFPVESEQTLTVDMPGIL</sequence>
<gene>
    <name evidence="1" type="ORF">SDC9_193926</name>
</gene>
<organism evidence="1">
    <name type="scientific">bioreactor metagenome</name>
    <dbReference type="NCBI Taxonomy" id="1076179"/>
    <lineage>
        <taxon>unclassified sequences</taxon>
        <taxon>metagenomes</taxon>
        <taxon>ecological metagenomes</taxon>
    </lineage>
</organism>
<accession>A0A645I5G1</accession>
<evidence type="ECO:0000313" key="1">
    <source>
        <dbReference type="EMBL" id="MPN46340.1"/>
    </source>
</evidence>
<reference evidence="1" key="1">
    <citation type="submission" date="2019-08" db="EMBL/GenBank/DDBJ databases">
        <authorList>
            <person name="Kucharzyk K."/>
            <person name="Murdoch R.W."/>
            <person name="Higgins S."/>
            <person name="Loffler F."/>
        </authorList>
    </citation>
    <scope>NUCLEOTIDE SEQUENCE</scope>
</reference>
<comment type="caution">
    <text evidence="1">The sequence shown here is derived from an EMBL/GenBank/DDBJ whole genome shotgun (WGS) entry which is preliminary data.</text>
</comment>
<dbReference type="AlphaFoldDB" id="A0A645I5G1"/>
<proteinExistence type="predicted"/>
<dbReference type="EMBL" id="VSSQ01106940">
    <property type="protein sequence ID" value="MPN46340.1"/>
    <property type="molecule type" value="Genomic_DNA"/>
</dbReference>
<protein>
    <submittedName>
        <fullName evidence="1">Uncharacterized protein</fullName>
    </submittedName>
</protein>